<evidence type="ECO:0000256" key="3">
    <source>
        <dbReference type="ARBA" id="ARBA00011970"/>
    </source>
</evidence>
<evidence type="ECO:0000256" key="2">
    <source>
        <dbReference type="ARBA" id="ARBA00005386"/>
    </source>
</evidence>
<evidence type="ECO:0000256" key="5">
    <source>
        <dbReference type="ARBA" id="ARBA00022679"/>
    </source>
</evidence>
<dbReference type="SUPFAM" id="SSF53756">
    <property type="entry name" value="UDP-Glycosyltransferase/glycogen phosphorylase"/>
    <property type="match status" value="1"/>
</dbReference>
<dbReference type="InterPro" id="IPR029489">
    <property type="entry name" value="OGT/SEC/SPY_C"/>
</dbReference>
<feature type="domain" description="O-GlcNAc transferase C-terminal" evidence="9">
    <location>
        <begin position="633"/>
        <end position="807"/>
    </location>
</feature>
<comment type="similarity">
    <text evidence="2">Belongs to the glycosyltransferase 41 family. O-GlcNAc transferase subfamily.</text>
</comment>
<keyword evidence="4" id="KW-0328">Glycosyltransferase</keyword>
<dbReference type="PANTHER" id="PTHR44835:SF1">
    <property type="entry name" value="PROTEIN O-GLCNAC TRANSFERASE"/>
    <property type="match status" value="1"/>
</dbReference>
<evidence type="ECO:0000256" key="4">
    <source>
        <dbReference type="ARBA" id="ARBA00022676"/>
    </source>
</evidence>
<dbReference type="EC" id="2.4.1.255" evidence="3"/>
<keyword evidence="5" id="KW-0808">Transferase</keyword>
<evidence type="ECO:0000256" key="6">
    <source>
        <dbReference type="ARBA" id="ARBA00022737"/>
    </source>
</evidence>
<dbReference type="GO" id="GO:0097363">
    <property type="term" value="F:protein O-acetylglucosaminyltransferase activity"/>
    <property type="evidence" value="ECO:0007669"/>
    <property type="project" value="UniProtKB-EC"/>
</dbReference>
<dbReference type="PANTHER" id="PTHR44835">
    <property type="entry name" value="UDP-N-ACETYLGLUCOSAMINE--PEPTIDE N-ACETYLGLUCOSAMINYLTRANSFERASE SPINDLY-RELATED"/>
    <property type="match status" value="1"/>
</dbReference>
<protein>
    <recommendedName>
        <fullName evidence="3">protein O-GlcNAc transferase</fullName>
        <ecNumber evidence="3">2.4.1.255</ecNumber>
    </recommendedName>
</protein>
<dbReference type="RefSeq" id="WP_184796518.1">
    <property type="nucleotide sequence ID" value="NZ_JACIIZ010000001.1"/>
</dbReference>
<keyword evidence="7 8" id="KW-0802">TPR repeat</keyword>
<feature type="domain" description="O-GlcNAc transferase C-terminal" evidence="9">
    <location>
        <begin position="415"/>
        <end position="604"/>
    </location>
</feature>
<feature type="repeat" description="TPR" evidence="8">
    <location>
        <begin position="311"/>
        <end position="344"/>
    </location>
</feature>
<sequence length="826" mass="88160">MTTLANTLQQAMALHQAGRLAEAVPLYQKVLAAVPGQPDACRLLGALFLQAGRADLALEPLRAVLASNPDHGEALNNLRVAYQALGREEEALAFLQGLAAKRPRALAPAWALATIFWQAGRTEEALPWFRRVVAVAPDHGDAWTGLARSLEAIGTFEEADAAYARAIALLPARADLLAARGVLRTRAGLNREAVADLSAAVALDGSVALYHYNLGLALQGMRRWSAAAAAYDRALGLDPALADARLNLANTLLEDGEAPAAAAQYGRLLDESPTHAEGVRGLLAAALKCPTLTPEIIRTLNAAVAADPGNVDLHSNLGGLFLAKGDGTRAYENLARALDLDINFGPALSLMGVLFDKQSNADAAGPFHERALEMHPDEAGFLNNMGTHLQVAGRGLEAIHYFKRALAASPAADVHSNFIFALDHDATIDVASAQDERRRWNERYGVPAGEPLGPWSNSRDPDRPLTVGYVSADFRTHSAAACFGPVVCGHDRTMFRVLCYFNSAGGDATTARFHQAADGWRMIEGLPDARVSRMIAEDGVDILVDLSGHTNGNRLSLFVAKPAPVQVSAWGHVTGTGIPAIDALFADPIVIPPPERVHFAERVVDLPCFLCFEPPPDCPPPPPGPASGAPLTFGCLNRLSKVSDASLDLWAMGLRARPQSRLFLKDPSLEGEALRADLLARLERRGVASHRVEMAGRTPRAEHLAAYGRIDVALDPVPYSGGVTTCEGLWMGVPVLALSTGLTSGARSSAAIMTSAGMADWVVDSPEAFAARMAALADDPVAVRSIRPGMRDRLARTPVFDTAAYTRAVEVAYRQLWRDWCARQEA</sequence>
<dbReference type="Gene3D" id="3.40.50.2000">
    <property type="entry name" value="Glycogen Phosphorylase B"/>
    <property type="match status" value="1"/>
</dbReference>
<evidence type="ECO:0000313" key="10">
    <source>
        <dbReference type="EMBL" id="MBB6249619.1"/>
    </source>
</evidence>
<comment type="pathway">
    <text evidence="1">Protein modification; protein glycosylation.</text>
</comment>
<dbReference type="Proteomes" id="UP000539175">
    <property type="component" value="Unassembled WGS sequence"/>
</dbReference>
<dbReference type="PROSITE" id="PS50005">
    <property type="entry name" value="TPR"/>
    <property type="match status" value="4"/>
</dbReference>
<gene>
    <name evidence="10" type="ORF">FHS74_000152</name>
</gene>
<dbReference type="Gene3D" id="3.40.50.11380">
    <property type="match status" value="1"/>
</dbReference>
<dbReference type="SMART" id="SM00028">
    <property type="entry name" value="TPR"/>
    <property type="match status" value="11"/>
</dbReference>
<organism evidence="10 11">
    <name type="scientific">Nitrospirillum iridis</name>
    <dbReference type="NCBI Taxonomy" id="765888"/>
    <lineage>
        <taxon>Bacteria</taxon>
        <taxon>Pseudomonadati</taxon>
        <taxon>Pseudomonadota</taxon>
        <taxon>Alphaproteobacteria</taxon>
        <taxon>Rhodospirillales</taxon>
        <taxon>Azospirillaceae</taxon>
        <taxon>Nitrospirillum</taxon>
    </lineage>
</organism>
<feature type="repeat" description="TPR" evidence="8">
    <location>
        <begin position="140"/>
        <end position="173"/>
    </location>
</feature>
<dbReference type="Gene3D" id="1.25.40.10">
    <property type="entry name" value="Tetratricopeptide repeat domain"/>
    <property type="match status" value="3"/>
</dbReference>
<feature type="repeat" description="TPR" evidence="8">
    <location>
        <begin position="38"/>
        <end position="71"/>
    </location>
</feature>
<dbReference type="InterPro" id="IPR019734">
    <property type="entry name" value="TPR_rpt"/>
</dbReference>
<dbReference type="Pfam" id="PF13844">
    <property type="entry name" value="Glyco_transf_41"/>
    <property type="match status" value="2"/>
</dbReference>
<dbReference type="EMBL" id="JACIIZ010000001">
    <property type="protein sequence ID" value="MBB6249619.1"/>
    <property type="molecule type" value="Genomic_DNA"/>
</dbReference>
<reference evidence="10 11" key="1">
    <citation type="submission" date="2020-08" db="EMBL/GenBank/DDBJ databases">
        <title>Genomic Encyclopedia of Type Strains, Phase IV (KMG-IV): sequencing the most valuable type-strain genomes for metagenomic binning, comparative biology and taxonomic classification.</title>
        <authorList>
            <person name="Goeker M."/>
        </authorList>
    </citation>
    <scope>NUCLEOTIDE SEQUENCE [LARGE SCALE GENOMIC DNA]</scope>
    <source>
        <strain evidence="10 11">DSM 22198</strain>
    </source>
</reference>
<dbReference type="AlphaFoldDB" id="A0A7X0AT36"/>
<dbReference type="Pfam" id="PF13432">
    <property type="entry name" value="TPR_16"/>
    <property type="match status" value="3"/>
</dbReference>
<comment type="caution">
    <text evidence="10">The sequence shown here is derived from an EMBL/GenBank/DDBJ whole genome shotgun (WGS) entry which is preliminary data.</text>
</comment>
<feature type="repeat" description="TPR" evidence="8">
    <location>
        <begin position="208"/>
        <end position="241"/>
    </location>
</feature>
<evidence type="ECO:0000313" key="11">
    <source>
        <dbReference type="Proteomes" id="UP000539175"/>
    </source>
</evidence>
<dbReference type="InterPro" id="IPR011990">
    <property type="entry name" value="TPR-like_helical_dom_sf"/>
</dbReference>
<dbReference type="SUPFAM" id="SSF48452">
    <property type="entry name" value="TPR-like"/>
    <property type="match status" value="2"/>
</dbReference>
<evidence type="ECO:0000256" key="8">
    <source>
        <dbReference type="PROSITE-ProRule" id="PRU00339"/>
    </source>
</evidence>
<accession>A0A7X0AT36</accession>
<evidence type="ECO:0000256" key="7">
    <source>
        <dbReference type="ARBA" id="ARBA00022803"/>
    </source>
</evidence>
<dbReference type="InterPro" id="IPR051939">
    <property type="entry name" value="Glycosyltr_41/O-GlcNAc_trsf"/>
</dbReference>
<name>A0A7X0AT36_9PROT</name>
<evidence type="ECO:0000256" key="1">
    <source>
        <dbReference type="ARBA" id="ARBA00004922"/>
    </source>
</evidence>
<dbReference type="Pfam" id="PF14559">
    <property type="entry name" value="TPR_19"/>
    <property type="match status" value="1"/>
</dbReference>
<evidence type="ECO:0000259" key="9">
    <source>
        <dbReference type="Pfam" id="PF13844"/>
    </source>
</evidence>
<keyword evidence="11" id="KW-1185">Reference proteome</keyword>
<proteinExistence type="inferred from homology"/>
<keyword evidence="6" id="KW-0677">Repeat</keyword>